<dbReference type="EMBL" id="BOMV01000083">
    <property type="protein sequence ID" value="GIF00483.1"/>
    <property type="molecule type" value="Genomic_DNA"/>
</dbReference>
<evidence type="ECO:0008006" key="3">
    <source>
        <dbReference type="Google" id="ProtNLM"/>
    </source>
</evidence>
<name>A0A919K825_9ACTN</name>
<dbReference type="Pfam" id="PF13563">
    <property type="entry name" value="2_5_RNA_ligase2"/>
    <property type="match status" value="1"/>
</dbReference>
<gene>
    <name evidence="1" type="ORF">Ari01nite_79470</name>
</gene>
<dbReference type="RefSeq" id="WP_203788346.1">
    <property type="nucleotide sequence ID" value="NZ_BOMV01000083.1"/>
</dbReference>
<dbReference type="Proteomes" id="UP000636960">
    <property type="component" value="Unassembled WGS sequence"/>
</dbReference>
<reference evidence="1" key="1">
    <citation type="submission" date="2021-01" db="EMBL/GenBank/DDBJ databases">
        <title>Whole genome shotgun sequence of Actinoplanes rishiriensis NBRC 108556.</title>
        <authorList>
            <person name="Komaki H."/>
            <person name="Tamura T."/>
        </authorList>
    </citation>
    <scope>NUCLEOTIDE SEQUENCE</scope>
    <source>
        <strain evidence="1">NBRC 108556</strain>
    </source>
</reference>
<evidence type="ECO:0000313" key="2">
    <source>
        <dbReference type="Proteomes" id="UP000636960"/>
    </source>
</evidence>
<dbReference type="InterPro" id="IPR009097">
    <property type="entry name" value="Cyclic_Pdiesterase"/>
</dbReference>
<evidence type="ECO:0000313" key="1">
    <source>
        <dbReference type="EMBL" id="GIF00483.1"/>
    </source>
</evidence>
<protein>
    <recommendedName>
        <fullName evidence="3">2'-5' RNA ligase</fullName>
    </recommendedName>
</protein>
<comment type="caution">
    <text evidence="1">The sequence shown here is derived from an EMBL/GenBank/DDBJ whole genome shotgun (WGS) entry which is preliminary data.</text>
</comment>
<proteinExistence type="predicted"/>
<organism evidence="1 2">
    <name type="scientific">Paractinoplanes rishiriensis</name>
    <dbReference type="NCBI Taxonomy" id="1050105"/>
    <lineage>
        <taxon>Bacteria</taxon>
        <taxon>Bacillati</taxon>
        <taxon>Actinomycetota</taxon>
        <taxon>Actinomycetes</taxon>
        <taxon>Micromonosporales</taxon>
        <taxon>Micromonosporaceae</taxon>
        <taxon>Paractinoplanes</taxon>
    </lineage>
</organism>
<accession>A0A919K825</accession>
<dbReference type="SUPFAM" id="SSF55144">
    <property type="entry name" value="LigT-like"/>
    <property type="match status" value="1"/>
</dbReference>
<dbReference type="Gene3D" id="3.90.1140.10">
    <property type="entry name" value="Cyclic phosphodiesterase"/>
    <property type="match status" value="1"/>
</dbReference>
<sequence>MQTALIVPVPAAEPVVGRFRAGLDRAAAWDVPAHVTVLFPFLAPERIDAAVLADVRAIVAGFPRTDVVLERVEWFGDEVVWVAPRPDDVFRELTMALWRRFPEAPPYAGAHDEVVPHLTVGHGAGRPVLEAAAREVAARLPVRASVDVVRLISGHTGQSPWRTVNEFSLGREPSWPSP</sequence>
<keyword evidence="2" id="KW-1185">Reference proteome</keyword>
<dbReference type="AlphaFoldDB" id="A0A919K825"/>